<dbReference type="SUPFAM" id="SSF53474">
    <property type="entry name" value="alpha/beta-Hydrolases"/>
    <property type="match status" value="1"/>
</dbReference>
<proteinExistence type="predicted"/>
<feature type="domain" description="Xaa-Pro dipeptidyl-peptidase-like" evidence="1">
    <location>
        <begin position="29"/>
        <end position="171"/>
    </location>
</feature>
<dbReference type="Gene3D" id="3.40.50.1820">
    <property type="entry name" value="alpha/beta hydrolase"/>
    <property type="match status" value="1"/>
</dbReference>
<gene>
    <name evidence="2" type="ORF">GQA70_11600</name>
</gene>
<protein>
    <submittedName>
        <fullName evidence="2">Prolyl oligopeptidase family serine peptidase</fullName>
    </submittedName>
</protein>
<keyword evidence="3" id="KW-1185">Reference proteome</keyword>
<sequence>MTEADALRATLRRLLALEPEALPPEHSFLVPEGEGPFPAVLYTHLHGGHYDLGRRELTEGWRCLQGPYAPDLLAAGYAVLCIDMPGFGARQGEGSEGALAKAALWQGRTLMGRMLGELQAGFDWLAAHPKVDAARIATLGLSMGGTHAYWLAALEPRVAAVAQLCVLADIGPMIRDRSFDKHNHYMTVPGLLRHAEMGDVAGLVAPRPQLICHGGADALTPEPARSHALTRVRAAYAGSDALELFTAPDAGHEETPDMRRRVLDFLSRTIGTG</sequence>
<dbReference type="Proteomes" id="UP000596387">
    <property type="component" value="Chromosome"/>
</dbReference>
<evidence type="ECO:0000259" key="1">
    <source>
        <dbReference type="Pfam" id="PF02129"/>
    </source>
</evidence>
<dbReference type="InterPro" id="IPR029058">
    <property type="entry name" value="AB_hydrolase_fold"/>
</dbReference>
<name>A0ABX7F926_9RHOB</name>
<dbReference type="InterPro" id="IPR000383">
    <property type="entry name" value="Xaa-Pro-like_dom"/>
</dbReference>
<reference evidence="2 3" key="1">
    <citation type="submission" date="2019-12" db="EMBL/GenBank/DDBJ databases">
        <title>Complete Genome Sequence of a Quorum-Sensing Bacterium,Rhodobacteraceae bacterium C31, Isolated from a marine microalgae symbiotic bacteria.</title>
        <authorList>
            <person name="Zhang Y."/>
        </authorList>
    </citation>
    <scope>NUCLEOTIDE SEQUENCE [LARGE SCALE GENOMIC DNA]</scope>
    <source>
        <strain evidence="2 3">C31</strain>
    </source>
</reference>
<dbReference type="Pfam" id="PF02129">
    <property type="entry name" value="Peptidase_S15"/>
    <property type="match status" value="1"/>
</dbReference>
<dbReference type="RefSeq" id="WP_052260197.1">
    <property type="nucleotide sequence ID" value="NZ_CP047166.1"/>
</dbReference>
<dbReference type="PANTHER" id="PTHR22946">
    <property type="entry name" value="DIENELACTONE HYDROLASE DOMAIN-CONTAINING PROTEIN-RELATED"/>
    <property type="match status" value="1"/>
</dbReference>
<evidence type="ECO:0000313" key="2">
    <source>
        <dbReference type="EMBL" id="QRF66898.1"/>
    </source>
</evidence>
<accession>A0ABX7F926</accession>
<evidence type="ECO:0000313" key="3">
    <source>
        <dbReference type="Proteomes" id="UP000596387"/>
    </source>
</evidence>
<organism evidence="2 3">
    <name type="scientific">Ponticoccus alexandrii</name>
    <dbReference type="NCBI Taxonomy" id="1943633"/>
    <lineage>
        <taxon>Bacteria</taxon>
        <taxon>Pseudomonadati</taxon>
        <taxon>Pseudomonadota</taxon>
        <taxon>Alphaproteobacteria</taxon>
        <taxon>Rhodobacterales</taxon>
        <taxon>Roseobacteraceae</taxon>
        <taxon>Ponticoccus</taxon>
    </lineage>
</organism>
<dbReference type="InterPro" id="IPR050261">
    <property type="entry name" value="FrsA_esterase"/>
</dbReference>
<dbReference type="EMBL" id="CP047166">
    <property type="protein sequence ID" value="QRF66898.1"/>
    <property type="molecule type" value="Genomic_DNA"/>
</dbReference>